<keyword evidence="2 5" id="KW-0812">Transmembrane</keyword>
<protein>
    <submittedName>
        <fullName evidence="6">Uncharacterized protein</fullName>
    </submittedName>
</protein>
<sequence>MACTGIATVGIEWTRRYVWEVRLSWLLLSLGLGLFILWRAHTSLTQTVGFEAIVAIGLGSLFTVLPIIIQASTKADSNGQAVGILVSFWLFGAAVGLAVSTAAFGNQFSSSVAALSDLPPALCQLLRESHALGSIPRLKGLGVSAAELVSIQTAH</sequence>
<proteinExistence type="predicted"/>
<dbReference type="GO" id="GO:0005886">
    <property type="term" value="C:plasma membrane"/>
    <property type="evidence" value="ECO:0007669"/>
    <property type="project" value="TreeGrafter"/>
</dbReference>
<keyword evidence="7" id="KW-1185">Reference proteome</keyword>
<dbReference type="AlphaFoldDB" id="A0AAW0S002"/>
<dbReference type="PANTHER" id="PTHR23501">
    <property type="entry name" value="MAJOR FACILITATOR SUPERFAMILY"/>
    <property type="match status" value="1"/>
</dbReference>
<evidence type="ECO:0000256" key="5">
    <source>
        <dbReference type="SAM" id="Phobius"/>
    </source>
</evidence>
<evidence type="ECO:0000256" key="2">
    <source>
        <dbReference type="ARBA" id="ARBA00022692"/>
    </source>
</evidence>
<evidence type="ECO:0000256" key="1">
    <source>
        <dbReference type="ARBA" id="ARBA00004141"/>
    </source>
</evidence>
<feature type="transmembrane region" description="Helical" evidence="5">
    <location>
        <begin position="81"/>
        <end position="104"/>
    </location>
</feature>
<dbReference type="SUPFAM" id="SSF103473">
    <property type="entry name" value="MFS general substrate transporter"/>
    <property type="match status" value="1"/>
</dbReference>
<accession>A0AAW0S002</accession>
<feature type="transmembrane region" description="Helical" evidence="5">
    <location>
        <begin position="23"/>
        <end position="41"/>
    </location>
</feature>
<keyword evidence="3 5" id="KW-1133">Transmembrane helix</keyword>
<evidence type="ECO:0000256" key="4">
    <source>
        <dbReference type="ARBA" id="ARBA00023136"/>
    </source>
</evidence>
<name>A0AAW0S002_9HYPO</name>
<comment type="subcellular location">
    <subcellularLocation>
        <location evidence="1">Membrane</location>
        <topology evidence="1">Multi-pass membrane protein</topology>
    </subcellularLocation>
</comment>
<dbReference type="InterPro" id="IPR036259">
    <property type="entry name" value="MFS_trans_sf"/>
</dbReference>
<evidence type="ECO:0000256" key="3">
    <source>
        <dbReference type="ARBA" id="ARBA00022989"/>
    </source>
</evidence>
<dbReference type="EMBL" id="JAAHCF010000119">
    <property type="protein sequence ID" value="KAK8147899.1"/>
    <property type="molecule type" value="Genomic_DNA"/>
</dbReference>
<feature type="transmembrane region" description="Helical" evidence="5">
    <location>
        <begin position="48"/>
        <end position="69"/>
    </location>
</feature>
<evidence type="ECO:0000313" key="7">
    <source>
        <dbReference type="Proteomes" id="UP001397290"/>
    </source>
</evidence>
<dbReference type="PANTHER" id="PTHR23501:SF156">
    <property type="entry name" value="TRANSPORTER, PUTATIVE-RELATED"/>
    <property type="match status" value="1"/>
</dbReference>
<dbReference type="Proteomes" id="UP001397290">
    <property type="component" value="Unassembled WGS sequence"/>
</dbReference>
<reference evidence="6 7" key="1">
    <citation type="submission" date="2020-02" db="EMBL/GenBank/DDBJ databases">
        <title>Comparative genomics of the hypocrealean fungal genus Beauvera.</title>
        <authorList>
            <person name="Showalter D.N."/>
            <person name="Bushley K.E."/>
            <person name="Rehner S.A."/>
        </authorList>
    </citation>
    <scope>NUCLEOTIDE SEQUENCE [LARGE SCALE GENOMIC DNA]</scope>
    <source>
        <strain evidence="6 7">ARSEF4384</strain>
    </source>
</reference>
<evidence type="ECO:0000313" key="6">
    <source>
        <dbReference type="EMBL" id="KAK8147899.1"/>
    </source>
</evidence>
<organism evidence="6 7">
    <name type="scientific">Beauveria asiatica</name>
    <dbReference type="NCBI Taxonomy" id="1069075"/>
    <lineage>
        <taxon>Eukaryota</taxon>
        <taxon>Fungi</taxon>
        <taxon>Dikarya</taxon>
        <taxon>Ascomycota</taxon>
        <taxon>Pezizomycotina</taxon>
        <taxon>Sordariomycetes</taxon>
        <taxon>Hypocreomycetidae</taxon>
        <taxon>Hypocreales</taxon>
        <taxon>Cordycipitaceae</taxon>
        <taxon>Beauveria</taxon>
    </lineage>
</organism>
<dbReference type="GO" id="GO:0022857">
    <property type="term" value="F:transmembrane transporter activity"/>
    <property type="evidence" value="ECO:0007669"/>
    <property type="project" value="TreeGrafter"/>
</dbReference>
<comment type="caution">
    <text evidence="6">The sequence shown here is derived from an EMBL/GenBank/DDBJ whole genome shotgun (WGS) entry which is preliminary data.</text>
</comment>
<gene>
    <name evidence="6" type="ORF">G3M48_000777</name>
</gene>
<dbReference type="Gene3D" id="1.20.1250.20">
    <property type="entry name" value="MFS general substrate transporter like domains"/>
    <property type="match status" value="1"/>
</dbReference>
<keyword evidence="4 5" id="KW-0472">Membrane</keyword>